<feature type="transmembrane region" description="Helical" evidence="5">
    <location>
        <begin position="300"/>
        <end position="320"/>
    </location>
</feature>
<evidence type="ECO:0000256" key="4">
    <source>
        <dbReference type="ARBA" id="ARBA00023136"/>
    </source>
</evidence>
<organism evidence="6 7">
    <name type="scientific">Oikopleura dioica</name>
    <name type="common">Tunicate</name>
    <dbReference type="NCBI Taxonomy" id="34765"/>
    <lineage>
        <taxon>Eukaryota</taxon>
        <taxon>Metazoa</taxon>
        <taxon>Chordata</taxon>
        <taxon>Tunicata</taxon>
        <taxon>Appendicularia</taxon>
        <taxon>Copelata</taxon>
        <taxon>Oikopleuridae</taxon>
        <taxon>Oikopleura</taxon>
    </lineage>
</organism>
<dbReference type="Proteomes" id="UP001158576">
    <property type="component" value="Chromosome XSR"/>
</dbReference>
<evidence type="ECO:0000256" key="5">
    <source>
        <dbReference type="SAM" id="Phobius"/>
    </source>
</evidence>
<protein>
    <submittedName>
        <fullName evidence="6">Oidioi.mRNA.OKI2018_I69.XSR.g16530.t1.cds</fullName>
    </submittedName>
</protein>
<dbReference type="PANTHER" id="PTHR23423">
    <property type="entry name" value="ORGANIC SOLUTE TRANSPORTER-RELATED"/>
    <property type="match status" value="1"/>
</dbReference>
<evidence type="ECO:0000256" key="2">
    <source>
        <dbReference type="ARBA" id="ARBA00022692"/>
    </source>
</evidence>
<keyword evidence="2 5" id="KW-0812">Transmembrane</keyword>
<dbReference type="EMBL" id="OU015569">
    <property type="protein sequence ID" value="CAG5099449.1"/>
    <property type="molecule type" value="Genomic_DNA"/>
</dbReference>
<proteinExistence type="predicted"/>
<sequence>MSETDSTPPDLGVVLSSNTSAIPTGSNQTGEDHTTNEQGVIFLEHWTSTFIAGICTVLAIALTCHQIYKHVLNYTTPKEQSWIIRVLFIVPMYTFCSWLSLFFFGVSDDYYVYFNAVRDCYEAFVIYSFLSLCYDGYLGGENNIANEISGKPMHTSWLMCNCCLKEKEYDLRFLRFCKRSCLQFCFIKPPMAIITIILASQDKYNEGNWSPKEGYLYICIIYNISVSLALYALVAFYAATADILRPYDPILKFFCVKSVIFLSFWQGVALAVLEAIHVIGNVTDENGEEKYTSGAIAGGYQNFLICCEFLLAAIMLRYAFPYKLYAERKTTGVVSETNASENFRNVLNTRDIWSDTVKNFSTSYSNYAHIDDGDSVSRSEQPI</sequence>
<keyword evidence="3 5" id="KW-1133">Transmembrane helix</keyword>
<name>A0ABN7SGE2_OIKDI</name>
<evidence type="ECO:0000313" key="6">
    <source>
        <dbReference type="EMBL" id="CAG5099449.1"/>
    </source>
</evidence>
<dbReference type="Pfam" id="PF03619">
    <property type="entry name" value="Solute_trans_a"/>
    <property type="match status" value="1"/>
</dbReference>
<keyword evidence="4 5" id="KW-0472">Membrane</keyword>
<feature type="transmembrane region" description="Helical" evidence="5">
    <location>
        <begin position="45"/>
        <end position="62"/>
    </location>
</feature>
<feature type="transmembrane region" description="Helical" evidence="5">
    <location>
        <begin position="181"/>
        <end position="200"/>
    </location>
</feature>
<accession>A0ABN7SGE2</accession>
<reference evidence="6 7" key="1">
    <citation type="submission" date="2021-04" db="EMBL/GenBank/DDBJ databases">
        <authorList>
            <person name="Bliznina A."/>
        </authorList>
    </citation>
    <scope>NUCLEOTIDE SEQUENCE [LARGE SCALE GENOMIC DNA]</scope>
</reference>
<feature type="transmembrane region" description="Helical" evidence="5">
    <location>
        <begin position="82"/>
        <end position="104"/>
    </location>
</feature>
<comment type="subcellular location">
    <subcellularLocation>
        <location evidence="1">Membrane</location>
        <topology evidence="1">Multi-pass membrane protein</topology>
    </subcellularLocation>
</comment>
<evidence type="ECO:0000256" key="1">
    <source>
        <dbReference type="ARBA" id="ARBA00004141"/>
    </source>
</evidence>
<keyword evidence="7" id="KW-1185">Reference proteome</keyword>
<gene>
    <name evidence="6" type="ORF">OKIOD_LOCUS8088</name>
</gene>
<evidence type="ECO:0000256" key="3">
    <source>
        <dbReference type="ARBA" id="ARBA00022989"/>
    </source>
</evidence>
<dbReference type="InterPro" id="IPR005178">
    <property type="entry name" value="Ostalpha/TMEM184C"/>
</dbReference>
<feature type="transmembrane region" description="Helical" evidence="5">
    <location>
        <begin position="259"/>
        <end position="280"/>
    </location>
</feature>
<evidence type="ECO:0000313" key="7">
    <source>
        <dbReference type="Proteomes" id="UP001158576"/>
    </source>
</evidence>
<feature type="transmembrane region" description="Helical" evidence="5">
    <location>
        <begin position="215"/>
        <end position="238"/>
    </location>
</feature>
<dbReference type="SMART" id="SM01417">
    <property type="entry name" value="Solute_trans_a"/>
    <property type="match status" value="1"/>
</dbReference>